<dbReference type="PANTHER" id="PTHR32071">
    <property type="entry name" value="TRANSCRIPTIONAL REGULATORY PROTEIN"/>
    <property type="match status" value="1"/>
</dbReference>
<dbReference type="GO" id="GO:0005524">
    <property type="term" value="F:ATP binding"/>
    <property type="evidence" value="ECO:0007669"/>
    <property type="project" value="UniProtKB-KW"/>
</dbReference>
<gene>
    <name evidence="10" type="ORF">SAMN04490178_11659</name>
</gene>
<dbReference type="Pfam" id="PF00158">
    <property type="entry name" value="Sigma54_activat"/>
    <property type="match status" value="1"/>
</dbReference>
<dbReference type="InterPro" id="IPR002078">
    <property type="entry name" value="Sigma_54_int"/>
</dbReference>
<keyword evidence="2" id="KW-0058">Aromatic hydrocarbons catabolism</keyword>
<keyword evidence="8" id="KW-0175">Coiled coil</keyword>
<name>A0A1H8WLG9_9FIRM</name>
<dbReference type="Pfam" id="PF25601">
    <property type="entry name" value="AAA_lid_14"/>
    <property type="match status" value="1"/>
</dbReference>
<evidence type="ECO:0000256" key="8">
    <source>
        <dbReference type="SAM" id="Coils"/>
    </source>
</evidence>
<dbReference type="Gene3D" id="1.10.8.60">
    <property type="match status" value="1"/>
</dbReference>
<organism evidence="10 11">
    <name type="scientific">Propionispora vibrioides</name>
    <dbReference type="NCBI Taxonomy" id="112903"/>
    <lineage>
        <taxon>Bacteria</taxon>
        <taxon>Bacillati</taxon>
        <taxon>Bacillota</taxon>
        <taxon>Negativicutes</taxon>
        <taxon>Selenomonadales</taxon>
        <taxon>Sporomusaceae</taxon>
        <taxon>Propionispora</taxon>
    </lineage>
</organism>
<evidence type="ECO:0000256" key="2">
    <source>
        <dbReference type="ARBA" id="ARBA00022797"/>
    </source>
</evidence>
<evidence type="ECO:0000256" key="7">
    <source>
        <dbReference type="ARBA" id="ARBA00029500"/>
    </source>
</evidence>
<dbReference type="Gene3D" id="1.10.10.60">
    <property type="entry name" value="Homeodomain-like"/>
    <property type="match status" value="1"/>
</dbReference>
<evidence type="ECO:0000256" key="4">
    <source>
        <dbReference type="ARBA" id="ARBA00023015"/>
    </source>
</evidence>
<evidence type="ECO:0000256" key="3">
    <source>
        <dbReference type="ARBA" id="ARBA00022840"/>
    </source>
</evidence>
<evidence type="ECO:0000259" key="9">
    <source>
        <dbReference type="PROSITE" id="PS50045"/>
    </source>
</evidence>
<dbReference type="Pfam" id="PF18024">
    <property type="entry name" value="HTH_50"/>
    <property type="match status" value="1"/>
</dbReference>
<dbReference type="InterPro" id="IPR003593">
    <property type="entry name" value="AAA+_ATPase"/>
</dbReference>
<dbReference type="SUPFAM" id="SSF52540">
    <property type="entry name" value="P-loop containing nucleoside triphosphate hydrolases"/>
    <property type="match status" value="1"/>
</dbReference>
<dbReference type="InterPro" id="IPR025944">
    <property type="entry name" value="Sigma_54_int_dom_CS"/>
</dbReference>
<dbReference type="SMART" id="SM00382">
    <property type="entry name" value="AAA"/>
    <property type="match status" value="1"/>
</dbReference>
<feature type="coiled-coil region" evidence="8">
    <location>
        <begin position="210"/>
        <end position="237"/>
    </location>
</feature>
<keyword evidence="4" id="KW-0805">Transcription regulation</keyword>
<dbReference type="SUPFAM" id="SSF46689">
    <property type="entry name" value="Homeodomain-like"/>
    <property type="match status" value="1"/>
</dbReference>
<dbReference type="PROSITE" id="PS00688">
    <property type="entry name" value="SIGMA54_INTERACT_3"/>
    <property type="match status" value="1"/>
</dbReference>
<dbReference type="EMBL" id="FODY01000016">
    <property type="protein sequence ID" value="SEP28287.1"/>
    <property type="molecule type" value="Genomic_DNA"/>
</dbReference>
<evidence type="ECO:0000313" key="10">
    <source>
        <dbReference type="EMBL" id="SEP28287.1"/>
    </source>
</evidence>
<accession>A0A1H8WLG9</accession>
<dbReference type="GO" id="GO:0003677">
    <property type="term" value="F:DNA binding"/>
    <property type="evidence" value="ECO:0007669"/>
    <property type="project" value="UniProtKB-KW"/>
</dbReference>
<dbReference type="InterPro" id="IPR030828">
    <property type="entry name" value="HTH_TyrR"/>
</dbReference>
<dbReference type="PROSITE" id="PS50045">
    <property type="entry name" value="SIGMA54_INTERACT_4"/>
    <property type="match status" value="1"/>
</dbReference>
<dbReference type="AlphaFoldDB" id="A0A1H8WLG9"/>
<keyword evidence="6" id="KW-0804">Transcription</keyword>
<reference evidence="10 11" key="1">
    <citation type="submission" date="2016-10" db="EMBL/GenBank/DDBJ databases">
        <authorList>
            <person name="de Groot N.N."/>
        </authorList>
    </citation>
    <scope>NUCLEOTIDE SEQUENCE [LARGE SCALE GENOMIC DNA]</scope>
    <source>
        <strain evidence="10 11">DSM 13305</strain>
    </source>
</reference>
<dbReference type="PROSITE" id="PS00676">
    <property type="entry name" value="SIGMA54_INTERACT_2"/>
    <property type="match status" value="1"/>
</dbReference>
<evidence type="ECO:0000256" key="6">
    <source>
        <dbReference type="ARBA" id="ARBA00023163"/>
    </source>
</evidence>
<evidence type="ECO:0000256" key="1">
    <source>
        <dbReference type="ARBA" id="ARBA00022741"/>
    </source>
</evidence>
<dbReference type="Gene3D" id="3.40.50.300">
    <property type="entry name" value="P-loop containing nucleotide triphosphate hydrolases"/>
    <property type="match status" value="1"/>
</dbReference>
<dbReference type="RefSeq" id="WP_091748324.1">
    <property type="nucleotide sequence ID" value="NZ_FODY01000016.1"/>
</dbReference>
<keyword evidence="1" id="KW-0547">Nucleotide-binding</keyword>
<protein>
    <recommendedName>
        <fullName evidence="7">HTH-type transcriptional regulatory protein TyrR</fullName>
    </recommendedName>
</protein>
<feature type="domain" description="Sigma-54 factor interaction" evidence="9">
    <location>
        <begin position="266"/>
        <end position="495"/>
    </location>
</feature>
<proteinExistence type="predicted"/>
<dbReference type="PANTHER" id="PTHR32071:SF57">
    <property type="entry name" value="C4-DICARBOXYLATE TRANSPORT TRANSCRIPTIONAL REGULATORY PROTEIN DCTD"/>
    <property type="match status" value="1"/>
</dbReference>
<dbReference type="InterPro" id="IPR027417">
    <property type="entry name" value="P-loop_NTPase"/>
</dbReference>
<evidence type="ECO:0000256" key="5">
    <source>
        <dbReference type="ARBA" id="ARBA00023125"/>
    </source>
</evidence>
<dbReference type="OrthoDB" id="9803970at2"/>
<evidence type="ECO:0000313" key="11">
    <source>
        <dbReference type="Proteomes" id="UP000198847"/>
    </source>
</evidence>
<dbReference type="CDD" id="cd00009">
    <property type="entry name" value="AAA"/>
    <property type="match status" value="1"/>
</dbReference>
<dbReference type="STRING" id="112903.SAMN04490178_11659"/>
<dbReference type="GO" id="GO:0006355">
    <property type="term" value="P:regulation of DNA-templated transcription"/>
    <property type="evidence" value="ECO:0007669"/>
    <property type="project" value="InterPro"/>
</dbReference>
<dbReference type="InterPro" id="IPR058031">
    <property type="entry name" value="AAA_lid_NorR"/>
</dbReference>
<keyword evidence="3" id="KW-0067">ATP-binding</keyword>
<keyword evidence="5 10" id="KW-0238">DNA-binding</keyword>
<sequence>MKRAIVAAEVRLNLEFVLMLMLKARELEGRWQTRLFFDNGKNDAVPVTEVVSILRLCNRRNPELWISSRDEVSPAAEAELAAFVERDFKNLVWDVEIGSFRNKKAPVDGKLPLLLELLGDGVCVLDAAATVTHVNEAYSAMIDRSLTVGSTLEHTCLGDIVKQVFTSGKTVHTLIADRNTAVQITATLQPILANGRVNGIISVLKHSDTIQDLSETVRLVTEKSKKLEEQSKRERENRWYPERYVSETPEQKIVRALKPGAAFQSFIGMDHTVLEALALAGKAAQVQSTVLITGKSGTGKELVAEGIHQAGPRSLQPLVKVNCAAIPESLLESELFGHEKGAFTGAIKRKLGKFELAHKGTLFLDEIGEMGLEMQTKLLRVLQNSTFERVGGETTLQVDVRIVAATNRDLEQMVREGTFREDLYYRLNVIPIHLPPLGERKTDIPLLVNYFLKWFNRQLGRDVKGISQTAMDALVRYGWPGNVRELKNIIERVVVLTDEAYIDICDLPQCFHQEKRCELEETHFYGSITKEEIFPLEKYEKDIIRAALERYGSYSAAAKALGITHKTVAAKARKYGLLDWINRWTLL</sequence>
<dbReference type="Proteomes" id="UP000198847">
    <property type="component" value="Unassembled WGS sequence"/>
</dbReference>
<dbReference type="InterPro" id="IPR009057">
    <property type="entry name" value="Homeodomain-like_sf"/>
</dbReference>
<dbReference type="FunFam" id="3.40.50.300:FF:000006">
    <property type="entry name" value="DNA-binding transcriptional regulator NtrC"/>
    <property type="match status" value="1"/>
</dbReference>
<keyword evidence="11" id="KW-1185">Reference proteome</keyword>
<dbReference type="InterPro" id="IPR025943">
    <property type="entry name" value="Sigma_54_int_dom_ATP-bd_2"/>
</dbReference>